<dbReference type="NCBIfam" id="NF038403">
    <property type="entry name" value="perm_prefix_1"/>
    <property type="match status" value="1"/>
</dbReference>
<feature type="transmembrane region" description="Helical" evidence="1">
    <location>
        <begin position="108"/>
        <end position="126"/>
    </location>
</feature>
<dbReference type="EMBL" id="QJJQ01000014">
    <property type="protein sequence ID" value="PXW83767.1"/>
    <property type="molecule type" value="Genomic_DNA"/>
</dbReference>
<sequence>MNPVFDHYVKKIVQQIDGNEEEKTDIYEELIIHLQLSSEQFMLAGYDEKEANEMAMKSFGETNDIGDQMQQAMFPFRKLLFLLLTLSSLLFSFVVYSVQLFLEGDAHIGWLLLSVGTSSILLLFTLQALPFLERKTWLNIALICHIFIYLYGFLLSLYINHSISVPLTYFSLVIILIAIVLVYRTTIYDFQFTFERKKQTKLLHFLNITLGIIIISASLFFLWAVLIFSESFEPFMLYIFIPMLIWIVTYVTQIKLSEKGKRISAYIVAAIPFLIVLAIFLWYFSIF</sequence>
<proteinExistence type="predicted"/>
<protein>
    <submittedName>
        <fullName evidence="2">Uncharacterized protein</fullName>
    </submittedName>
</protein>
<evidence type="ECO:0000256" key="1">
    <source>
        <dbReference type="SAM" id="Phobius"/>
    </source>
</evidence>
<accession>A0A2V3VPJ0</accession>
<organism evidence="2 3">
    <name type="scientific">Pseudogracilibacillus auburnensis</name>
    <dbReference type="NCBI Taxonomy" id="1494959"/>
    <lineage>
        <taxon>Bacteria</taxon>
        <taxon>Bacillati</taxon>
        <taxon>Bacillota</taxon>
        <taxon>Bacilli</taxon>
        <taxon>Bacillales</taxon>
        <taxon>Bacillaceae</taxon>
        <taxon>Pseudogracilibacillus</taxon>
    </lineage>
</organism>
<keyword evidence="1" id="KW-1133">Transmembrane helix</keyword>
<keyword evidence="1" id="KW-0472">Membrane</keyword>
<comment type="caution">
    <text evidence="2">The sequence shown here is derived from an EMBL/GenBank/DDBJ whole genome shotgun (WGS) entry which is preliminary data.</text>
</comment>
<feature type="transmembrane region" description="Helical" evidence="1">
    <location>
        <begin position="204"/>
        <end position="229"/>
    </location>
</feature>
<name>A0A2V3VPJ0_9BACI</name>
<feature type="transmembrane region" description="Helical" evidence="1">
    <location>
        <begin position="235"/>
        <end position="251"/>
    </location>
</feature>
<gene>
    <name evidence="2" type="ORF">DFR56_11452</name>
</gene>
<dbReference type="Proteomes" id="UP000247978">
    <property type="component" value="Unassembled WGS sequence"/>
</dbReference>
<keyword evidence="1" id="KW-0812">Transmembrane</keyword>
<dbReference type="InterPro" id="IPR047928">
    <property type="entry name" value="Perm_prefix_1"/>
</dbReference>
<evidence type="ECO:0000313" key="3">
    <source>
        <dbReference type="Proteomes" id="UP000247978"/>
    </source>
</evidence>
<dbReference type="AlphaFoldDB" id="A0A2V3VPJ0"/>
<feature type="transmembrane region" description="Helical" evidence="1">
    <location>
        <begin position="138"/>
        <end position="159"/>
    </location>
</feature>
<dbReference type="RefSeq" id="WP_110396640.1">
    <property type="nucleotide sequence ID" value="NZ_JADIJL010000001.1"/>
</dbReference>
<reference evidence="2 3" key="1">
    <citation type="submission" date="2018-05" db="EMBL/GenBank/DDBJ databases">
        <title>Genomic Encyclopedia of Type Strains, Phase IV (KMG-IV): sequencing the most valuable type-strain genomes for metagenomic binning, comparative biology and taxonomic classification.</title>
        <authorList>
            <person name="Goeker M."/>
        </authorList>
    </citation>
    <scope>NUCLEOTIDE SEQUENCE [LARGE SCALE GENOMIC DNA]</scope>
    <source>
        <strain evidence="2 3">DSM 28556</strain>
    </source>
</reference>
<evidence type="ECO:0000313" key="2">
    <source>
        <dbReference type="EMBL" id="PXW83767.1"/>
    </source>
</evidence>
<feature type="transmembrane region" description="Helical" evidence="1">
    <location>
        <begin position="165"/>
        <end position="183"/>
    </location>
</feature>
<feature type="transmembrane region" description="Helical" evidence="1">
    <location>
        <begin position="79"/>
        <end position="102"/>
    </location>
</feature>
<keyword evidence="3" id="KW-1185">Reference proteome</keyword>
<feature type="transmembrane region" description="Helical" evidence="1">
    <location>
        <begin position="263"/>
        <end position="284"/>
    </location>
</feature>